<protein>
    <submittedName>
        <fullName evidence="6">Cna B domain protein</fullName>
    </submittedName>
</protein>
<dbReference type="EMBL" id="OMOD01000123">
    <property type="protein sequence ID" value="SPF40490.1"/>
    <property type="molecule type" value="Genomic_DNA"/>
</dbReference>
<feature type="domain" description="TonB-dependent transporter Oar-like beta-barrel" evidence="5">
    <location>
        <begin position="240"/>
        <end position="1231"/>
    </location>
</feature>
<evidence type="ECO:0000256" key="2">
    <source>
        <dbReference type="ARBA" id="ARBA00023136"/>
    </source>
</evidence>
<evidence type="ECO:0000256" key="1">
    <source>
        <dbReference type="ARBA" id="ARBA00004442"/>
    </source>
</evidence>
<dbReference type="InterPro" id="IPR057601">
    <property type="entry name" value="Oar-like_b-barrel"/>
</dbReference>
<reference evidence="7" key="1">
    <citation type="submission" date="2018-02" db="EMBL/GenBank/DDBJ databases">
        <authorList>
            <person name="Hausmann B."/>
        </authorList>
    </citation>
    <scope>NUCLEOTIDE SEQUENCE [LARGE SCALE GENOMIC DNA]</scope>
    <source>
        <strain evidence="7">Peat soil MAG SbA1</strain>
    </source>
</reference>
<dbReference type="OrthoDB" id="97893at2"/>
<proteinExistence type="predicted"/>
<evidence type="ECO:0000256" key="4">
    <source>
        <dbReference type="SAM" id="SignalP"/>
    </source>
</evidence>
<evidence type="ECO:0000256" key="3">
    <source>
        <dbReference type="ARBA" id="ARBA00023237"/>
    </source>
</evidence>
<name>A0A2U3KLR9_9BACT</name>
<keyword evidence="2" id="KW-0472">Membrane</keyword>
<gene>
    <name evidence="6" type="ORF">SBA1_300031</name>
</gene>
<evidence type="ECO:0000313" key="6">
    <source>
        <dbReference type="EMBL" id="SPF40490.1"/>
    </source>
</evidence>
<comment type="subcellular location">
    <subcellularLocation>
        <location evidence="1">Cell outer membrane</location>
    </subcellularLocation>
</comment>
<dbReference type="InterPro" id="IPR008969">
    <property type="entry name" value="CarboxyPept-like_regulatory"/>
</dbReference>
<dbReference type="Pfam" id="PF25183">
    <property type="entry name" value="OMP_b-brl_4"/>
    <property type="match status" value="1"/>
</dbReference>
<feature type="signal peptide" evidence="4">
    <location>
        <begin position="1"/>
        <end position="29"/>
    </location>
</feature>
<dbReference type="AlphaFoldDB" id="A0A2U3KLR9"/>
<dbReference type="Proteomes" id="UP000238701">
    <property type="component" value="Unassembled WGS sequence"/>
</dbReference>
<feature type="chain" id="PRO_5015488795" evidence="4">
    <location>
        <begin position="30"/>
        <end position="1238"/>
    </location>
</feature>
<dbReference type="Pfam" id="PF13620">
    <property type="entry name" value="CarboxypepD_reg"/>
    <property type="match status" value="1"/>
</dbReference>
<dbReference type="InterPro" id="IPR036942">
    <property type="entry name" value="Beta-barrel_TonB_sf"/>
</dbReference>
<dbReference type="SUPFAM" id="SSF56935">
    <property type="entry name" value="Porins"/>
    <property type="match status" value="1"/>
</dbReference>
<evidence type="ECO:0000313" key="7">
    <source>
        <dbReference type="Proteomes" id="UP000238701"/>
    </source>
</evidence>
<accession>A0A2U3KLR9</accession>
<keyword evidence="3" id="KW-0998">Cell outer membrane</keyword>
<evidence type="ECO:0000259" key="5">
    <source>
        <dbReference type="Pfam" id="PF25183"/>
    </source>
</evidence>
<dbReference type="GO" id="GO:0009279">
    <property type="term" value="C:cell outer membrane"/>
    <property type="evidence" value="ECO:0007669"/>
    <property type="project" value="UniProtKB-SubCell"/>
</dbReference>
<dbReference type="Gene3D" id="2.40.170.20">
    <property type="entry name" value="TonB-dependent receptor, beta-barrel domain"/>
    <property type="match status" value="1"/>
</dbReference>
<dbReference type="SUPFAM" id="SSF49464">
    <property type="entry name" value="Carboxypeptidase regulatory domain-like"/>
    <property type="match status" value="1"/>
</dbReference>
<organism evidence="6 7">
    <name type="scientific">Candidatus Sulfotelmatobacter kueseliae</name>
    <dbReference type="NCBI Taxonomy" id="2042962"/>
    <lineage>
        <taxon>Bacteria</taxon>
        <taxon>Pseudomonadati</taxon>
        <taxon>Acidobacteriota</taxon>
        <taxon>Terriglobia</taxon>
        <taxon>Terriglobales</taxon>
        <taxon>Candidatus Korobacteraceae</taxon>
        <taxon>Candidatus Sulfotelmatobacter</taxon>
    </lineage>
</organism>
<sequence length="1238" mass="133755">MSTISFVRLSLVVTVLALFSLFVALPIQAQDVAAITGVVTDQSGAVVAGVNVTLQNPQTGVVYKTTTNASGSYTVNEVKPGPGYKIEFAHEGFKPVIVSGLYMNVDATRVQNAQLIVGGTSATVEVTAETQTVTLDTTDATVGNNFQVQMLNDLPIEDRSNPGALFVQQPGVTLDGAVTGARTDQSRVTIDGLDVNDMMTGCFACIVANAPVDSVQEFRGVSAGYLSTSAGGGGGQYELVTKSGTNSFHGALVEYHRDTDLEANDWFNNNSDPRVPTPPLIRNQFGGNIGGPILKNKLFFFFDLNARRDTVTNVQTRTVPMDSFRNGTIQYVNSSNQLGSLTSAQVAAMDPLKVGFNPGLLSLMSSRYPHANDFSGDVGDLINTAGFRFNAPAPYKEYDYVQRVDFNLNEKHKLWGRGSFTRTSFDWSAPQFPGDPDTYPHTDQSYAWVVGHVWTINNTMVNQASYGETFESLNWPITYNPTGGTQFSFGGNGSGGLILTGPYGSAVNAQGRTFPIPVIRDDFTWQKGKHSFQFGGTFKYVSPKGYTNLDYTTPLVGLGGYLPSLGTTPPAPSYRPSDLCPQSSNVCGYAAGLYDPAFALALAPYSTNNAAFNYDAQGNVLPQGTGSHDDYRYYETEIYFGDTWKVLPKLTLSYGLRWVDYSVPYEVHGLESIQNFDFNTYFGDRVTQSAASQSGNLAVPFISYSLGGKANHAPGYYNPQHLNFGPRLALAYSVNPKTVVNAGAGVLYDQTVINAVEYQQAQFSYLFYATEPNPLDPADAGNVTGLLTNLPRFNGVNSPLPPPTAPTITKPFYPYVFGSGSNAIPYGLANGGAFNETMDPKLKNPYYIQINAGFEHEMPAGLILKASYAGRFGRRLLGQADANQLIEFKDPASGQLMSNAFATASQELRTGAAVTEQPWYNDVLVNLAPPNNTAILAGSFLGTYMARGDFADFTEGLAYFNVLPPNVGMGAQFSENTFYTNKGFSAYNGLLVTLHKNVSSGLQFDLNYTWSHSIDNVSVIANAPAYGGYGFICDVLRPRECRGNSDFDVTHYFNGTFIYDLPFGRGKALVGSAPRWLDEVIGGWSVSGLPSVHSGNAYFMFANAFVAGYANDAPAILVGPISDLKVHINGGHGQPLLAFANPNQALADYTGPIGFQIGSRNNLRGPSYFNLDMGLAKAFPLYAERVALKFRADAFNVLNHPDFNTPCTDITQVSCLFGKITGTANGARVLQLALRLEF</sequence>
<keyword evidence="4" id="KW-0732">Signal</keyword>
<dbReference type="Gene3D" id="2.60.40.1120">
    <property type="entry name" value="Carboxypeptidase-like, regulatory domain"/>
    <property type="match status" value="1"/>
</dbReference>